<dbReference type="Proteomes" id="UP000023152">
    <property type="component" value="Unassembled WGS sequence"/>
</dbReference>
<dbReference type="AlphaFoldDB" id="X6NJB2"/>
<name>X6NJB2_RETFI</name>
<feature type="non-terminal residue" evidence="1">
    <location>
        <position position="1"/>
    </location>
</feature>
<dbReference type="InterPro" id="IPR036869">
    <property type="entry name" value="J_dom_sf"/>
</dbReference>
<evidence type="ECO:0000313" key="2">
    <source>
        <dbReference type="Proteomes" id="UP000023152"/>
    </source>
</evidence>
<sequence length="106" mass="12482">FEDWWRGYKIVHVSEDDAQDLVHVSLQYFGYSPADFKDVDIVNIDGVTQRYKEYARVYHPDKGGTKEEWVGLVNHFAILSNAIRKRDRVFFVLKKKKKKKGVIPHT</sequence>
<accession>X6NJB2</accession>
<proteinExistence type="predicted"/>
<keyword evidence="2" id="KW-1185">Reference proteome</keyword>
<comment type="caution">
    <text evidence="1">The sequence shown here is derived from an EMBL/GenBank/DDBJ whole genome shotgun (WGS) entry which is preliminary data.</text>
</comment>
<gene>
    <name evidence="1" type="ORF">RFI_11133</name>
</gene>
<reference evidence="1 2" key="1">
    <citation type="journal article" date="2013" name="Curr. Biol.">
        <title>The Genome of the Foraminiferan Reticulomyxa filosa.</title>
        <authorList>
            <person name="Glockner G."/>
            <person name="Hulsmann N."/>
            <person name="Schleicher M."/>
            <person name="Noegel A.A."/>
            <person name="Eichinger L."/>
            <person name="Gallinger C."/>
            <person name="Pawlowski J."/>
            <person name="Sierra R."/>
            <person name="Euteneuer U."/>
            <person name="Pillet L."/>
            <person name="Moustafa A."/>
            <person name="Platzer M."/>
            <person name="Groth M."/>
            <person name="Szafranski K."/>
            <person name="Schliwa M."/>
        </authorList>
    </citation>
    <scope>NUCLEOTIDE SEQUENCE [LARGE SCALE GENOMIC DNA]</scope>
</reference>
<protein>
    <recommendedName>
        <fullName evidence="3">J domain-containing protein</fullName>
    </recommendedName>
</protein>
<dbReference type="Gene3D" id="1.10.287.110">
    <property type="entry name" value="DnaJ domain"/>
    <property type="match status" value="1"/>
</dbReference>
<evidence type="ECO:0000313" key="1">
    <source>
        <dbReference type="EMBL" id="ETO26003.1"/>
    </source>
</evidence>
<evidence type="ECO:0008006" key="3">
    <source>
        <dbReference type="Google" id="ProtNLM"/>
    </source>
</evidence>
<dbReference type="OrthoDB" id="10250354at2759"/>
<organism evidence="1 2">
    <name type="scientific">Reticulomyxa filosa</name>
    <dbReference type="NCBI Taxonomy" id="46433"/>
    <lineage>
        <taxon>Eukaryota</taxon>
        <taxon>Sar</taxon>
        <taxon>Rhizaria</taxon>
        <taxon>Retaria</taxon>
        <taxon>Foraminifera</taxon>
        <taxon>Monothalamids</taxon>
        <taxon>Reticulomyxidae</taxon>
        <taxon>Reticulomyxa</taxon>
    </lineage>
</organism>
<dbReference type="SUPFAM" id="SSF46565">
    <property type="entry name" value="Chaperone J-domain"/>
    <property type="match status" value="1"/>
</dbReference>
<dbReference type="EMBL" id="ASPP01008148">
    <property type="protein sequence ID" value="ETO26003.1"/>
    <property type="molecule type" value="Genomic_DNA"/>
</dbReference>